<protein>
    <recommendedName>
        <fullName evidence="2">SLH domain-containing protein</fullName>
    </recommendedName>
</protein>
<dbReference type="KEGG" id="hsc:HVS_00620"/>
<dbReference type="AlphaFoldDB" id="A0A2K9E817"/>
<evidence type="ECO:0000259" key="2">
    <source>
        <dbReference type="PROSITE" id="PS51272"/>
    </source>
</evidence>
<dbReference type="Proteomes" id="UP000233534">
    <property type="component" value="Chromosome"/>
</dbReference>
<dbReference type="PROSITE" id="PS51272">
    <property type="entry name" value="SLH"/>
    <property type="match status" value="2"/>
</dbReference>
<gene>
    <name evidence="3" type="ORF">HVS_00620</name>
</gene>
<feature type="domain" description="SLH" evidence="2">
    <location>
        <begin position="720"/>
        <end position="776"/>
    </location>
</feature>
<keyword evidence="4" id="KW-1185">Reference proteome</keyword>
<keyword evidence="1" id="KW-0677">Repeat</keyword>
<dbReference type="InterPro" id="IPR001119">
    <property type="entry name" value="SLH_dom"/>
</dbReference>
<accession>A0A2K9E817</accession>
<organism evidence="3 4">
    <name type="scientific">Acetivibrio saccincola</name>
    <dbReference type="NCBI Taxonomy" id="1677857"/>
    <lineage>
        <taxon>Bacteria</taxon>
        <taxon>Bacillati</taxon>
        <taxon>Bacillota</taxon>
        <taxon>Clostridia</taxon>
        <taxon>Eubacteriales</taxon>
        <taxon>Oscillospiraceae</taxon>
        <taxon>Acetivibrio</taxon>
    </lineage>
</organism>
<evidence type="ECO:0000256" key="1">
    <source>
        <dbReference type="ARBA" id="ARBA00022737"/>
    </source>
</evidence>
<name>A0A2K9E817_9FIRM</name>
<reference evidence="3 4" key="1">
    <citation type="submission" date="2017-12" db="EMBL/GenBank/DDBJ databases">
        <title>Complete genome sequence of Herbivorax saccincola GGR1, a novel Cellulosome-producing hydrolytic bacterium in a thermophilic biogas plant, established by Illumina and Nanopore MinION sequencing.</title>
        <authorList>
            <person name="Pechtl A."/>
            <person name="Ruckert C."/>
            <person name="Koeck D.E."/>
            <person name="Maus I."/>
            <person name="Winkler A."/>
            <person name="Kalinowski J."/>
            <person name="Puhler A."/>
            <person name="Schwarz W.W."/>
            <person name="Zverlov V.V."/>
            <person name="Schluter A."/>
            <person name="Liebl W."/>
        </authorList>
    </citation>
    <scope>NUCLEOTIDE SEQUENCE [LARGE SCALE GENOMIC DNA]</scope>
    <source>
        <strain evidence="4">SR1</strain>
    </source>
</reference>
<dbReference type="Pfam" id="PF00395">
    <property type="entry name" value="SLH"/>
    <property type="match status" value="1"/>
</dbReference>
<proteinExistence type="predicted"/>
<evidence type="ECO:0000313" key="3">
    <source>
        <dbReference type="EMBL" id="AUG56104.1"/>
    </source>
</evidence>
<sequence>MKRKVSLILAIIMVFAAGIPGFIHAEQGMGLEEAIKFAKGLLEISEEYTEFNYGVSTYSGKRVWDFRWTRKDMYESSINVMMDDSGDILRYYNYNYNYTGTGMGKKLPNVSRSKAQEIAEDFIKKLNSQDLFDSLKLVESSQRSVGETSYYFYYIAIHDGVPVPFNNINVSVNYDTGEIQSYSKTWAYDVEFPKADDAIGLEEAEKVYREELGLKLTYNLAGDKVYLAYTPVYSSQYVIDAISGEVINPAPISRDIYYEGMPAGGMGERGVDVAAEKVILTPEEIKSIEESGELITQEEAEKIAREFEIFEIDDSFILDGASLRRGWDFERNYIWDLYLLKEDREAKDYKYINVSLNANTGEILNFDISYPMVEGEKKFTEEEAKKVVEEFLEKIHPEKFKNTKYEKSDRDIIIMENETGRYNFKYVRVVNGIPFVDNYINVRFDGINGKIYGFYMNWQEVEIPLAEGVLPIDEAYNLFFENVGLKLEYRQMGLPYVNSEKARAVAEAAGVAVDAVASAEIDAATDAAVDAVASAEIDAATDTAVDSAAGEAVTSVMPMPVPRAAKKSVNLVYAVNTDKPSILDAFTGELLNADGEPYVEKAPVEYTDISDHYAKEQIETLAEIGIALEGPTFRPNEKIKQKDFLLLISQIIDRGYDFYNKTALENNSETERLYNLLIREGIVKEDEKNPEAPLTREESVKFVIRTLKYDKVADLKDIFNCDFLDKDEIDADLIGYVVLAKGFNIVNGYGNYFRPKEELKRGDAIIIIYNSLKVLP</sequence>
<dbReference type="InterPro" id="IPR032599">
    <property type="entry name" value="YcdB/YcdC_rep_domain"/>
</dbReference>
<feature type="domain" description="SLH" evidence="2">
    <location>
        <begin position="601"/>
        <end position="662"/>
    </location>
</feature>
<dbReference type="RefSeq" id="WP_242971619.1">
    <property type="nucleotide sequence ID" value="NZ_CP025197.1"/>
</dbReference>
<dbReference type="EMBL" id="CP025197">
    <property type="protein sequence ID" value="AUG56104.1"/>
    <property type="molecule type" value="Genomic_DNA"/>
</dbReference>
<dbReference type="Pfam" id="PF16244">
    <property type="entry name" value="DUF4901"/>
    <property type="match status" value="2"/>
</dbReference>
<evidence type="ECO:0000313" key="4">
    <source>
        <dbReference type="Proteomes" id="UP000233534"/>
    </source>
</evidence>